<feature type="compositionally biased region" description="Basic and acidic residues" evidence="1">
    <location>
        <begin position="359"/>
        <end position="368"/>
    </location>
</feature>
<keyword evidence="2" id="KW-1133">Transmembrane helix</keyword>
<dbReference type="EMBL" id="VBAJ01000195">
    <property type="protein sequence ID" value="TMJ07125.1"/>
    <property type="molecule type" value="Genomic_DNA"/>
</dbReference>
<sequence>MKPALDPAVTRIVGRAARRLRLDRALRMAVRAAVWMLIALVAATAAGTVVPVSAVSPWIAVMAALAAALVAAGVILLTRSDLVAAARTLDLVLHLDERASTAVELGLAARAPTALGPRVIADAAAHLHVVDLRQAIPLRFPKTTWWAPALVALLALWPALVGGLALPGTPAHRAQQVIRREGARLEQFAKTLQARARADRLPLTRRRAPQLRDLGVRLQQERVDRASALARITELSRQLESARQQIDQRLDETGRPPSSPALPSELLRRQALQRQIKQLQELTSRLRQDTSTVSKDVLDRLAAITQEGEATQPAQVRQQLQQARQQLDRGETGAAGESLSQALRMLEGMETLMADREGLESAREELEQSRTAIASGAPGPRASEQGESPPDQTQEPAGPGGREIASQPGAESAPPEGPREGSTAGTGRVDDRLGPPTPRLQAERTPQRVRGVQGEGEVSTSEVIGAGRPGTARTLPQAVSPALVARVDRALERAHIPAQYRALVRRYFERLAQLK</sequence>
<feature type="region of interest" description="Disordered" evidence="1">
    <location>
        <begin position="309"/>
        <end position="336"/>
    </location>
</feature>
<accession>A0A537LGL3</accession>
<dbReference type="AlphaFoldDB" id="A0A537LGL3"/>
<proteinExistence type="predicted"/>
<feature type="transmembrane region" description="Helical" evidence="2">
    <location>
        <begin position="58"/>
        <end position="77"/>
    </location>
</feature>
<protein>
    <submittedName>
        <fullName evidence="3">Uncharacterized protein</fullName>
    </submittedName>
</protein>
<feature type="transmembrane region" description="Helical" evidence="2">
    <location>
        <begin position="28"/>
        <end position="52"/>
    </location>
</feature>
<evidence type="ECO:0000313" key="3">
    <source>
        <dbReference type="EMBL" id="TMJ07125.1"/>
    </source>
</evidence>
<name>A0A537LGL3_9BACT</name>
<evidence type="ECO:0000313" key="4">
    <source>
        <dbReference type="Proteomes" id="UP000318661"/>
    </source>
</evidence>
<feature type="region of interest" description="Disordered" evidence="1">
    <location>
        <begin position="243"/>
        <end position="263"/>
    </location>
</feature>
<comment type="caution">
    <text evidence="3">The sequence shown here is derived from an EMBL/GenBank/DDBJ whole genome shotgun (WGS) entry which is preliminary data.</text>
</comment>
<dbReference type="Proteomes" id="UP000318661">
    <property type="component" value="Unassembled WGS sequence"/>
</dbReference>
<keyword evidence="2" id="KW-0472">Membrane</keyword>
<evidence type="ECO:0000256" key="2">
    <source>
        <dbReference type="SAM" id="Phobius"/>
    </source>
</evidence>
<feature type="compositionally biased region" description="Low complexity" evidence="1">
    <location>
        <begin position="312"/>
        <end position="325"/>
    </location>
</feature>
<feature type="transmembrane region" description="Helical" evidence="2">
    <location>
        <begin position="145"/>
        <end position="166"/>
    </location>
</feature>
<reference evidence="3 4" key="1">
    <citation type="journal article" date="2019" name="Nat. Microbiol.">
        <title>Mediterranean grassland soil C-N compound turnover is dependent on rainfall and depth, and is mediated by genomically divergent microorganisms.</title>
        <authorList>
            <person name="Diamond S."/>
            <person name="Andeer P.F."/>
            <person name="Li Z."/>
            <person name="Crits-Christoph A."/>
            <person name="Burstein D."/>
            <person name="Anantharaman K."/>
            <person name="Lane K.R."/>
            <person name="Thomas B.C."/>
            <person name="Pan C."/>
            <person name="Northen T.R."/>
            <person name="Banfield J.F."/>
        </authorList>
    </citation>
    <scope>NUCLEOTIDE SEQUENCE [LARGE SCALE GENOMIC DNA]</scope>
    <source>
        <strain evidence="3">NP_2</strain>
    </source>
</reference>
<keyword evidence="2" id="KW-0812">Transmembrane</keyword>
<evidence type="ECO:0000256" key="1">
    <source>
        <dbReference type="SAM" id="MobiDB-lite"/>
    </source>
</evidence>
<feature type="region of interest" description="Disordered" evidence="1">
    <location>
        <begin position="359"/>
        <end position="474"/>
    </location>
</feature>
<gene>
    <name evidence="3" type="ORF">E6G99_07735</name>
</gene>
<organism evidence="3 4">
    <name type="scientific">Candidatus Segetimicrobium genomatis</name>
    <dbReference type="NCBI Taxonomy" id="2569760"/>
    <lineage>
        <taxon>Bacteria</taxon>
        <taxon>Bacillati</taxon>
        <taxon>Candidatus Sysuimicrobiota</taxon>
        <taxon>Candidatus Sysuimicrobiia</taxon>
        <taxon>Candidatus Sysuimicrobiales</taxon>
        <taxon>Candidatus Segetimicrobiaceae</taxon>
        <taxon>Candidatus Segetimicrobium</taxon>
    </lineage>
</organism>